<feature type="compositionally biased region" description="Polar residues" evidence="1">
    <location>
        <begin position="249"/>
        <end position="259"/>
    </location>
</feature>
<feature type="transmembrane region" description="Helical" evidence="2">
    <location>
        <begin position="43"/>
        <end position="63"/>
    </location>
</feature>
<reference evidence="7 9" key="1">
    <citation type="submission" date="2019-09" db="EMBL/GenBank/DDBJ databases">
        <title>Genome Sequences of Streptomyces kaniharaensis ATCC 21070.</title>
        <authorList>
            <person name="Zhu W."/>
            <person name="De Crecy-Lagard V."/>
            <person name="Richards N.G."/>
        </authorList>
    </citation>
    <scope>NUCLEOTIDE SEQUENCE [LARGE SCALE GENOMIC DNA]</scope>
    <source>
        <strain evidence="7 9">SF-557</strain>
    </source>
</reference>
<dbReference type="EMBL" id="WBOF01000019">
    <property type="protein sequence ID" value="MQS18229.1"/>
    <property type="molecule type" value="Genomic_DNA"/>
</dbReference>
<keyword evidence="2" id="KW-0472">Membrane</keyword>
<feature type="region of interest" description="Disordered" evidence="1">
    <location>
        <begin position="331"/>
        <end position="352"/>
    </location>
</feature>
<keyword evidence="9" id="KW-1185">Reference proteome</keyword>
<gene>
    <name evidence="3" type="ORF">F7Q99_38855</name>
    <name evidence="4" type="ORF">F7Q99_39760</name>
    <name evidence="5" type="ORF">F7Q99_39825</name>
    <name evidence="6" type="ORF">F7Q99_39885</name>
    <name evidence="7" type="ORF">F7Q99_40080</name>
    <name evidence="8" type="ORF">F7Q99_40140</name>
</gene>
<dbReference type="EMBL" id="WBOF01000016">
    <property type="protein sequence ID" value="MQS18159.1"/>
    <property type="molecule type" value="Genomic_DNA"/>
</dbReference>
<evidence type="ECO:0000313" key="9">
    <source>
        <dbReference type="Proteomes" id="UP000450000"/>
    </source>
</evidence>
<protein>
    <submittedName>
        <fullName evidence="7">Protein spdB</fullName>
    </submittedName>
</protein>
<comment type="caution">
    <text evidence="7">The sequence shown here is derived from an EMBL/GenBank/DDBJ whole genome shotgun (WGS) entry which is preliminary data.</text>
</comment>
<accession>A0A6N7L5V7</accession>
<dbReference type="EMBL" id="WBOF01000017">
    <property type="protein sequence ID" value="MQS18172.1"/>
    <property type="molecule type" value="Genomic_DNA"/>
</dbReference>
<keyword evidence="2" id="KW-1133">Transmembrane helix</keyword>
<feature type="region of interest" description="Disordered" evidence="1">
    <location>
        <begin position="238"/>
        <end position="268"/>
    </location>
</feature>
<dbReference type="RefSeq" id="WP_153471990.1">
    <property type="nucleotide sequence ID" value="NZ_WBOF01000009.1"/>
</dbReference>
<evidence type="ECO:0000313" key="8">
    <source>
        <dbReference type="EMBL" id="MQS18229.1"/>
    </source>
</evidence>
<dbReference type="EMBL" id="WBOF01000019">
    <property type="protein sequence ID" value="MQS18218.1"/>
    <property type="molecule type" value="Genomic_DNA"/>
</dbReference>
<evidence type="ECO:0000256" key="2">
    <source>
        <dbReference type="SAM" id="Phobius"/>
    </source>
</evidence>
<evidence type="ECO:0000313" key="3">
    <source>
        <dbReference type="EMBL" id="MQS17994.1"/>
    </source>
</evidence>
<feature type="transmembrane region" description="Helical" evidence="2">
    <location>
        <begin position="12"/>
        <end position="37"/>
    </location>
</feature>
<evidence type="ECO:0000313" key="4">
    <source>
        <dbReference type="EMBL" id="MQS18159.1"/>
    </source>
</evidence>
<dbReference type="AlphaFoldDB" id="A0A6N7L5V7"/>
<feature type="transmembrane region" description="Helical" evidence="2">
    <location>
        <begin position="75"/>
        <end position="97"/>
    </location>
</feature>
<dbReference type="OrthoDB" id="4305223at2"/>
<sequence>MNTSLRRTAGRAWLAAPALAVTVVSAVLTVAVVALWLNGVMPLALALVIGLGYDGAWLAALSYERRLAGQGDHNAKVTALGWMFGALTTGMLVVHALTSPHTAGWLAVAWLPLAAKSLWWLHGVWESTEISPKAKSEIRRVLQDSRDNAAISRAVLNAQTHGERTRMDSLSRAGAAVAKAQSKAAERLSGAWQELAEVNGQEDQAPVLERLGAPAAPAWELPVWTPVSALRPTAVLSGGDPADIRPQPATAQVSATQPSGGPRPETEQLPLPANLVASVSAGAPAPKAASVASLVRLAVAEVGDDPKAVTAWVSARTTKPVRPDTVAREIRSTRNTPTNTKAGGFGFAAGRS</sequence>
<dbReference type="EMBL" id="WBOF01000017">
    <property type="protein sequence ID" value="MQS18183.1"/>
    <property type="molecule type" value="Genomic_DNA"/>
</dbReference>
<organism evidence="7 9">
    <name type="scientific">Streptomyces kaniharaensis</name>
    <dbReference type="NCBI Taxonomy" id="212423"/>
    <lineage>
        <taxon>Bacteria</taxon>
        <taxon>Bacillati</taxon>
        <taxon>Actinomycetota</taxon>
        <taxon>Actinomycetes</taxon>
        <taxon>Kitasatosporales</taxon>
        <taxon>Streptomycetaceae</taxon>
        <taxon>Streptomyces</taxon>
    </lineage>
</organism>
<evidence type="ECO:0000313" key="7">
    <source>
        <dbReference type="EMBL" id="MQS18218.1"/>
    </source>
</evidence>
<evidence type="ECO:0000256" key="1">
    <source>
        <dbReference type="SAM" id="MobiDB-lite"/>
    </source>
</evidence>
<keyword evidence="2" id="KW-0812">Transmembrane</keyword>
<feature type="compositionally biased region" description="Gly residues" evidence="1">
    <location>
        <begin position="343"/>
        <end position="352"/>
    </location>
</feature>
<dbReference type="SUPFAM" id="SSF103473">
    <property type="entry name" value="MFS general substrate transporter"/>
    <property type="match status" value="1"/>
</dbReference>
<proteinExistence type="predicted"/>
<evidence type="ECO:0000313" key="6">
    <source>
        <dbReference type="EMBL" id="MQS18183.1"/>
    </source>
</evidence>
<name>A0A6N7L5V7_9ACTN</name>
<dbReference type="EMBL" id="WBOF01000009">
    <property type="protein sequence ID" value="MQS17994.1"/>
    <property type="molecule type" value="Genomic_DNA"/>
</dbReference>
<dbReference type="InterPro" id="IPR036259">
    <property type="entry name" value="MFS_trans_sf"/>
</dbReference>
<dbReference type="Proteomes" id="UP000450000">
    <property type="component" value="Unassembled WGS sequence"/>
</dbReference>
<evidence type="ECO:0000313" key="5">
    <source>
        <dbReference type="EMBL" id="MQS18172.1"/>
    </source>
</evidence>